<comment type="caution">
    <text evidence="13">The sequence shown here is derived from an EMBL/GenBank/DDBJ whole genome shotgun (WGS) entry which is preliminary data.</text>
</comment>
<evidence type="ECO:0000313" key="14">
    <source>
        <dbReference type="Proteomes" id="UP001189429"/>
    </source>
</evidence>
<comment type="similarity">
    <text evidence="2">Belongs to the HAP2/GCS1 family.</text>
</comment>
<evidence type="ECO:0000256" key="1">
    <source>
        <dbReference type="ARBA" id="ARBA00004251"/>
    </source>
</evidence>
<evidence type="ECO:0000256" key="10">
    <source>
        <dbReference type="ARBA" id="ARBA00023279"/>
    </source>
</evidence>
<evidence type="ECO:0000256" key="6">
    <source>
        <dbReference type="ARBA" id="ARBA00022989"/>
    </source>
</evidence>
<evidence type="ECO:0000259" key="12">
    <source>
        <dbReference type="Pfam" id="PF10699"/>
    </source>
</evidence>
<proteinExistence type="inferred from homology"/>
<protein>
    <recommendedName>
        <fullName evidence="12">Generative cell specific-1/HAP2 domain-containing protein</fullName>
    </recommendedName>
</protein>
<accession>A0ABN9W378</accession>
<evidence type="ECO:0000256" key="2">
    <source>
        <dbReference type="ARBA" id="ARBA00010929"/>
    </source>
</evidence>
<keyword evidence="4" id="KW-0812">Transmembrane</keyword>
<keyword evidence="7" id="KW-0446">Lipid-binding</keyword>
<evidence type="ECO:0000256" key="9">
    <source>
        <dbReference type="ARBA" id="ARBA00023157"/>
    </source>
</evidence>
<dbReference type="InterPro" id="IPR040326">
    <property type="entry name" value="HAP2/GCS1"/>
</dbReference>
<evidence type="ECO:0000256" key="11">
    <source>
        <dbReference type="SAM" id="MobiDB-lite"/>
    </source>
</evidence>
<dbReference type="PANTHER" id="PTHR31764">
    <property type="entry name" value="PROTEIN HAPLESS 2"/>
    <property type="match status" value="1"/>
</dbReference>
<evidence type="ECO:0000313" key="13">
    <source>
        <dbReference type="EMBL" id="CAK0879725.1"/>
    </source>
</evidence>
<comment type="subcellular location">
    <subcellularLocation>
        <location evidence="1">Cell membrane</location>
        <topology evidence="1">Single-pass type I membrane protein</topology>
    </subcellularLocation>
</comment>
<dbReference type="InterPro" id="IPR018928">
    <property type="entry name" value="HAP2/GCS1_dom"/>
</dbReference>
<feature type="domain" description="Generative cell specific-1/HAP2" evidence="12">
    <location>
        <begin position="2"/>
        <end position="122"/>
    </location>
</feature>
<organism evidence="13 14">
    <name type="scientific">Prorocentrum cordatum</name>
    <dbReference type="NCBI Taxonomy" id="2364126"/>
    <lineage>
        <taxon>Eukaryota</taxon>
        <taxon>Sar</taxon>
        <taxon>Alveolata</taxon>
        <taxon>Dinophyceae</taxon>
        <taxon>Prorocentrales</taxon>
        <taxon>Prorocentraceae</taxon>
        <taxon>Prorocentrum</taxon>
    </lineage>
</organism>
<keyword evidence="5" id="KW-0732">Signal</keyword>
<dbReference type="PANTHER" id="PTHR31764:SF0">
    <property type="entry name" value="GENERATIVE CELL SPECIFIC-1_HAP2 DOMAIN-CONTAINING PROTEIN"/>
    <property type="match status" value="1"/>
</dbReference>
<keyword evidence="8" id="KW-0472">Membrane</keyword>
<dbReference type="Pfam" id="PF10699">
    <property type="entry name" value="HAP2-GCS1"/>
    <property type="match status" value="1"/>
</dbReference>
<feature type="region of interest" description="Disordered" evidence="11">
    <location>
        <begin position="400"/>
        <end position="458"/>
    </location>
</feature>
<gene>
    <name evidence="13" type="ORF">PCOR1329_LOCUS63065</name>
</gene>
<evidence type="ECO:0000256" key="4">
    <source>
        <dbReference type="ARBA" id="ARBA00022692"/>
    </source>
</evidence>
<dbReference type="Proteomes" id="UP001189429">
    <property type="component" value="Unassembled WGS sequence"/>
</dbReference>
<name>A0ABN9W378_9DINO</name>
<feature type="compositionally biased region" description="Low complexity" evidence="11">
    <location>
        <begin position="430"/>
        <end position="458"/>
    </location>
</feature>
<evidence type="ECO:0000256" key="8">
    <source>
        <dbReference type="ARBA" id="ARBA00023136"/>
    </source>
</evidence>
<sequence length="508" mass="54541">MDCDKKVVLTVTLEHGQLETETAQFTVSEVLDGDNGNKPVQLQKPWLLTWTKSPAYWRYPLAYVQEVNNKPTEHVIYTTGLSCRDNPQGPIESLTCGVATKGGEAVVDSEGFCCGCDLNNVFAGTPTRSDLDCPLIPLEALPPTLHPLNIGPLTPHSSLARAAGRRQPGAARAPPAARGCAALRGSAHTSAEAGRDWRFPEILESQVFTLRPQPEADLPPARWIFSACGCKKNEMHRTRVPPSRAVCLLGNSRLSLETVVADEAPDLQTAWNASCIVRSSRIKGRSAQMLEQRALVTKLTEEVEQAAAEHRRLVPAFHVQTARPPEKSVEADGGATSKCTLASILDGSFSEQLSIDPSELLGDIEDYELSSTDQEEMEKRSKQLRDGIQELARTLFAQTQQAHMAHVGRPSKKRRVDDTVNAGSGEDDAAPAAGLEAKAPGADSEGHGSAADPDAEAAGSAPLLARAAKVIQQQPSAQCEQGGLLRDDLFSGKLTCPGASLILKQMVE</sequence>
<keyword evidence="10" id="KW-0278">Fertilization</keyword>
<evidence type="ECO:0000256" key="7">
    <source>
        <dbReference type="ARBA" id="ARBA00023121"/>
    </source>
</evidence>
<keyword evidence="14" id="KW-1185">Reference proteome</keyword>
<keyword evidence="9" id="KW-1015">Disulfide bond</keyword>
<reference evidence="13" key="1">
    <citation type="submission" date="2023-10" db="EMBL/GenBank/DDBJ databases">
        <authorList>
            <person name="Chen Y."/>
            <person name="Shah S."/>
            <person name="Dougan E. K."/>
            <person name="Thang M."/>
            <person name="Chan C."/>
        </authorList>
    </citation>
    <scope>NUCLEOTIDE SEQUENCE [LARGE SCALE GENOMIC DNA]</scope>
</reference>
<keyword evidence="3" id="KW-1003">Cell membrane</keyword>
<evidence type="ECO:0000256" key="3">
    <source>
        <dbReference type="ARBA" id="ARBA00022475"/>
    </source>
</evidence>
<keyword evidence="6" id="KW-1133">Transmembrane helix</keyword>
<evidence type="ECO:0000256" key="5">
    <source>
        <dbReference type="ARBA" id="ARBA00022729"/>
    </source>
</evidence>
<dbReference type="EMBL" id="CAUYUJ010017993">
    <property type="protein sequence ID" value="CAK0879725.1"/>
    <property type="molecule type" value="Genomic_DNA"/>
</dbReference>